<dbReference type="EMBL" id="BJUN01000014">
    <property type="protein sequence ID" value="GEK59458.1"/>
    <property type="molecule type" value="Genomic_DNA"/>
</dbReference>
<dbReference type="STRING" id="1371.GCA_900166605_01160"/>
<dbReference type="AlphaFoldDB" id="A0A510Y7V0"/>
<proteinExistence type="predicted"/>
<protein>
    <submittedName>
        <fullName evidence="2">General stress protein 17M</fullName>
    </submittedName>
</protein>
<dbReference type="Proteomes" id="UP000321051">
    <property type="component" value="Unassembled WGS sequence"/>
</dbReference>
<dbReference type="RefSeq" id="WP_094908673.1">
    <property type="nucleotide sequence ID" value="NZ_BJUN01000014.1"/>
</dbReference>
<comment type="caution">
    <text evidence="2">The sequence shown here is derived from an EMBL/GenBank/DDBJ whole genome shotgun (WGS) entry which is preliminary data.</text>
</comment>
<organism evidence="2 3">
    <name type="scientific">Marinococcus halophilus</name>
    <dbReference type="NCBI Taxonomy" id="1371"/>
    <lineage>
        <taxon>Bacteria</taxon>
        <taxon>Bacillati</taxon>
        <taxon>Bacillota</taxon>
        <taxon>Bacilli</taxon>
        <taxon>Bacillales</taxon>
        <taxon>Bacillaceae</taxon>
        <taxon>Marinococcus</taxon>
    </lineage>
</organism>
<evidence type="ECO:0000313" key="3">
    <source>
        <dbReference type="Proteomes" id="UP000321051"/>
    </source>
</evidence>
<feature type="domain" description="General stress protein 17M-like" evidence="1">
    <location>
        <begin position="5"/>
        <end position="97"/>
    </location>
</feature>
<sequence length="114" mass="13186">MKPYVREYTNDEQIQHDVQTLANKGIDRNDMYVMSHDDDRTDRIAGSVHANEPTDDELNVDSANRFSKKGDELRYKLQELGFNSQEAEDLEDELDEGKVLLMVQGDRNPDELLK</sequence>
<evidence type="ECO:0000313" key="2">
    <source>
        <dbReference type="EMBL" id="GEK59458.1"/>
    </source>
</evidence>
<dbReference type="InterPro" id="IPR025889">
    <property type="entry name" value="GSP17M-like_dom"/>
</dbReference>
<keyword evidence="3" id="KW-1185">Reference proteome</keyword>
<dbReference type="Pfam" id="PF11181">
    <property type="entry name" value="YflT"/>
    <property type="match status" value="1"/>
</dbReference>
<reference evidence="2 3" key="1">
    <citation type="submission" date="2019-07" db="EMBL/GenBank/DDBJ databases">
        <title>Whole genome shotgun sequence of Marinococcus halophilus NBRC 102359.</title>
        <authorList>
            <person name="Hosoyama A."/>
            <person name="Uohara A."/>
            <person name="Ohji S."/>
            <person name="Ichikawa N."/>
        </authorList>
    </citation>
    <scope>NUCLEOTIDE SEQUENCE [LARGE SCALE GENOMIC DNA]</scope>
    <source>
        <strain evidence="2 3">NBRC 102359</strain>
    </source>
</reference>
<dbReference type="OrthoDB" id="2353304at2"/>
<name>A0A510Y7V0_MARHA</name>
<accession>A0A510Y7V0</accession>
<gene>
    <name evidence="2" type="primary">yflT</name>
    <name evidence="2" type="ORF">MHA01_23630</name>
</gene>
<evidence type="ECO:0000259" key="1">
    <source>
        <dbReference type="Pfam" id="PF11181"/>
    </source>
</evidence>